<evidence type="ECO:0000259" key="11">
    <source>
        <dbReference type="SMART" id="SM01038"/>
    </source>
</evidence>
<evidence type="ECO:0000256" key="3">
    <source>
        <dbReference type="ARBA" id="ARBA00007401"/>
    </source>
</evidence>
<dbReference type="InterPro" id="IPR004199">
    <property type="entry name" value="B-gal_small/dom_5"/>
</dbReference>
<comment type="similarity">
    <text evidence="3 10">Belongs to the glycosyl hydrolase 2 family.</text>
</comment>
<comment type="caution">
    <text evidence="12">The sequence shown here is derived from an EMBL/GenBank/DDBJ whole genome shotgun (WGS) entry which is preliminary data.</text>
</comment>
<dbReference type="Pfam" id="PF02837">
    <property type="entry name" value="Glyco_hydro_2_N"/>
    <property type="match status" value="1"/>
</dbReference>
<evidence type="ECO:0000256" key="8">
    <source>
        <dbReference type="ARBA" id="ARBA00023295"/>
    </source>
</evidence>
<dbReference type="InterPro" id="IPR023230">
    <property type="entry name" value="Glyco_hydro_2_CS"/>
</dbReference>
<dbReference type="RefSeq" id="WP_084252261.1">
    <property type="nucleotide sequence ID" value="NZ_BDCR01000001.1"/>
</dbReference>
<keyword evidence="13" id="KW-1185">Reference proteome</keyword>
<feature type="domain" description="Beta galactosidase small chain/" evidence="11">
    <location>
        <begin position="722"/>
        <end position="969"/>
    </location>
</feature>
<dbReference type="Pfam" id="PF02929">
    <property type="entry name" value="Bgal_small_N"/>
    <property type="match status" value="1"/>
</dbReference>
<dbReference type="Pfam" id="PF00703">
    <property type="entry name" value="Glyco_hydro_2"/>
    <property type="match status" value="1"/>
</dbReference>
<dbReference type="PRINTS" id="PR00132">
    <property type="entry name" value="GLHYDRLASE2"/>
</dbReference>
<evidence type="ECO:0000256" key="1">
    <source>
        <dbReference type="ARBA" id="ARBA00001412"/>
    </source>
</evidence>
<dbReference type="Gene3D" id="3.20.20.80">
    <property type="entry name" value="Glycosidases"/>
    <property type="match status" value="1"/>
</dbReference>
<evidence type="ECO:0000256" key="9">
    <source>
        <dbReference type="ARBA" id="ARBA00032230"/>
    </source>
</evidence>
<dbReference type="GO" id="GO:0005990">
    <property type="term" value="P:lactose catabolic process"/>
    <property type="evidence" value="ECO:0007669"/>
    <property type="project" value="TreeGrafter"/>
</dbReference>
<name>A0A161LDZ9_9BACT</name>
<organism evidence="12 13">
    <name type="scientific">Paludibacter jiangxiensis</name>
    <dbReference type="NCBI Taxonomy" id="681398"/>
    <lineage>
        <taxon>Bacteria</taxon>
        <taxon>Pseudomonadati</taxon>
        <taxon>Bacteroidota</taxon>
        <taxon>Bacteroidia</taxon>
        <taxon>Bacteroidales</taxon>
        <taxon>Paludibacteraceae</taxon>
        <taxon>Paludibacter</taxon>
    </lineage>
</organism>
<dbReference type="STRING" id="681398.PJIAN_1930"/>
<dbReference type="EMBL" id="BDCR01000001">
    <property type="protein sequence ID" value="GAT62337.1"/>
    <property type="molecule type" value="Genomic_DNA"/>
</dbReference>
<protein>
    <recommendedName>
        <fullName evidence="5 10">Beta-galactosidase</fullName>
        <ecNumber evidence="5 10">3.2.1.23</ecNumber>
    </recommendedName>
    <alternativeName>
        <fullName evidence="9 10">Lactase</fullName>
    </alternativeName>
</protein>
<keyword evidence="8 10" id="KW-0326">Glycosidase</keyword>
<keyword evidence="7" id="KW-0106">Calcium</keyword>
<gene>
    <name evidence="12" type="ORF">PJIAN_1930</name>
</gene>
<dbReference type="PANTHER" id="PTHR46323">
    <property type="entry name" value="BETA-GALACTOSIDASE"/>
    <property type="match status" value="1"/>
</dbReference>
<dbReference type="SMART" id="SM01038">
    <property type="entry name" value="Bgal_small_N"/>
    <property type="match status" value="1"/>
</dbReference>
<reference evidence="13" key="2">
    <citation type="journal article" date="2017" name="Genome Announc.">
        <title>Draft genome sequence of Paludibacter jiangxiensis NM7(T), a propionate-producing fermentative bacterium.</title>
        <authorList>
            <person name="Qiu Y.-L."/>
            <person name="Tourlousse D.M."/>
            <person name="Matsuura N."/>
            <person name="Ohashi A."/>
            <person name="Sekiguchi Y."/>
        </authorList>
    </citation>
    <scope>NUCLEOTIDE SEQUENCE [LARGE SCALE GENOMIC DNA]</scope>
    <source>
        <strain evidence="13">NM7</strain>
    </source>
</reference>
<dbReference type="InterPro" id="IPR011013">
    <property type="entry name" value="Gal_mutarotase_sf_dom"/>
</dbReference>
<evidence type="ECO:0000256" key="6">
    <source>
        <dbReference type="ARBA" id="ARBA00022801"/>
    </source>
</evidence>
<reference evidence="13" key="1">
    <citation type="submission" date="2016-04" db="EMBL/GenBank/DDBJ databases">
        <title>Draft genome sequence of Paludibacter jiangxiensis strain NM7.</title>
        <authorList>
            <person name="Qiu Y."/>
            <person name="Matsuura N."/>
            <person name="Ohashi A."/>
            <person name="Tourlousse M.D."/>
            <person name="Sekiguchi Y."/>
        </authorList>
    </citation>
    <scope>NUCLEOTIDE SEQUENCE [LARGE SCALE GENOMIC DNA]</scope>
    <source>
        <strain evidence="13">NM7</strain>
    </source>
</reference>
<dbReference type="InterPro" id="IPR023232">
    <property type="entry name" value="Glyco_hydro_2_AS"/>
</dbReference>
<dbReference type="Gene3D" id="2.60.40.10">
    <property type="entry name" value="Immunoglobulins"/>
    <property type="match status" value="2"/>
</dbReference>
<proteinExistence type="inferred from homology"/>
<dbReference type="InterPro" id="IPR036156">
    <property type="entry name" value="Beta-gal/glucu_dom_sf"/>
</dbReference>
<keyword evidence="6 10" id="KW-0378">Hydrolase</keyword>
<dbReference type="InterPro" id="IPR008979">
    <property type="entry name" value="Galactose-bd-like_sf"/>
</dbReference>
<dbReference type="InterPro" id="IPR017853">
    <property type="entry name" value="GH"/>
</dbReference>
<dbReference type="Proteomes" id="UP000076586">
    <property type="component" value="Unassembled WGS sequence"/>
</dbReference>
<dbReference type="InterPro" id="IPR006102">
    <property type="entry name" value="Ig-like_GH2"/>
</dbReference>
<dbReference type="SUPFAM" id="SSF74650">
    <property type="entry name" value="Galactose mutarotase-like"/>
    <property type="match status" value="1"/>
</dbReference>
<dbReference type="GO" id="GO:0030246">
    <property type="term" value="F:carbohydrate binding"/>
    <property type="evidence" value="ECO:0007669"/>
    <property type="project" value="InterPro"/>
</dbReference>
<dbReference type="Gene3D" id="2.70.98.10">
    <property type="match status" value="1"/>
</dbReference>
<evidence type="ECO:0000313" key="12">
    <source>
        <dbReference type="EMBL" id="GAT62337.1"/>
    </source>
</evidence>
<evidence type="ECO:0000313" key="13">
    <source>
        <dbReference type="Proteomes" id="UP000076586"/>
    </source>
</evidence>
<evidence type="ECO:0000256" key="10">
    <source>
        <dbReference type="RuleBase" id="RU361154"/>
    </source>
</evidence>
<comment type="cofactor">
    <cofactor evidence="2">
        <name>Ca(2+)</name>
        <dbReference type="ChEBI" id="CHEBI:29108"/>
    </cofactor>
</comment>
<dbReference type="InterPro" id="IPR006101">
    <property type="entry name" value="Glyco_hydro_2"/>
</dbReference>
<dbReference type="AlphaFoldDB" id="A0A161LDZ9"/>
<dbReference type="SUPFAM" id="SSF49785">
    <property type="entry name" value="Galactose-binding domain-like"/>
    <property type="match status" value="1"/>
</dbReference>
<dbReference type="GO" id="GO:0009341">
    <property type="term" value="C:beta-galactosidase complex"/>
    <property type="evidence" value="ECO:0007669"/>
    <property type="project" value="InterPro"/>
</dbReference>
<dbReference type="EC" id="3.2.1.23" evidence="5 10"/>
<dbReference type="PANTHER" id="PTHR46323:SF2">
    <property type="entry name" value="BETA-GALACTOSIDASE"/>
    <property type="match status" value="1"/>
</dbReference>
<evidence type="ECO:0000256" key="7">
    <source>
        <dbReference type="ARBA" id="ARBA00022837"/>
    </source>
</evidence>
<dbReference type="SUPFAM" id="SSF51445">
    <property type="entry name" value="(Trans)glycosidases"/>
    <property type="match status" value="1"/>
</dbReference>
<dbReference type="InterPro" id="IPR032312">
    <property type="entry name" value="LacZ_4"/>
</dbReference>
<dbReference type="PROSITE" id="PS00719">
    <property type="entry name" value="GLYCOSYL_HYDROL_F2_1"/>
    <property type="match status" value="1"/>
</dbReference>
<dbReference type="InterPro" id="IPR013783">
    <property type="entry name" value="Ig-like_fold"/>
</dbReference>
<comment type="catalytic activity">
    <reaction evidence="1 10">
        <text>Hydrolysis of terminal non-reducing beta-D-galactose residues in beta-D-galactosides.</text>
        <dbReference type="EC" id="3.2.1.23"/>
    </reaction>
</comment>
<sequence>MMNRKIIIWTISFLILSVSYSLSAQVLLPTELSPETKISLNGKWKFKYIPSTLIGDDSLFIKPEFSTDRWAFIQTPGHWELQGFAEPFYGKNLKEGTGLYRTIFSVPAGWKNSPVYLAFDGVQYGYSLWINGKPAGNFASSFNRQIFDITDLVKYGSENMLAVKVSTRTKGWEFDTNDCWSLSGIIRDVTLFHLPATHIKDLTIQTFVRPGKGIVSLKSILEKRSGMKFPRTMNLMAELRDASGKIVASRELIPSVLKSKADTTSYAASISIDSPKLWTAETPYLYTLTLCLNDGKTLLQQHTETIGIREISWSDAVLKLNGTPIKLRGVDHHDLSPINGRAMTEAELREDLMLIRHANINFIRTSHYPPQPRLLELCDSMGFYVMDEVPFGFGDEHLNDTSYLPILKNRAKATVWRDKNHPCVIVWSVGNENPLTKMCQQVGQYVKSLDPTRPDCFPQVGSYFNKIADTFPDSIDILAPHYPVTSTLKGYATRFNRPMIVTEYAHSLGLDFDRLESLWEVMYANPKLAGGAVWDFADQGILRKMPAKVNKNAFTTSVWLDSVTVYDNHGNEGADGIVYANRVPQVDYWQVRKVYSPVKALDDTLKCVVGQQAVTIRLINRYDFTNLNQVRCKWELMGDRSVLDSGNIGLNALPHDTLQICIPLQIPAKEDALFYSLRLSFSDSQAYQFYEKTYPIVLNNSKPDLLKSLAIKGTKPALKNNVVTSDEYAFFFNKTDGSINLTNKNNVKVIAGGPQLRVGRKTTMSEQANSEKSTPENNPLWIPYQISPSNVQVIAFNAQNLTAGYRYSRIQSGDQSISGKIEYNFTDSNYIRVKYSLKTDSAKGKAMEAGISFLVPPAYNQFRWIGKGPYPAYPGKDRLDEFGFYQLHSQDLNFQGNREDVVCAVFSDEKGNGFALIADDANIAVERSPEGIVVSHNAFVSGRFNKFSWPEVQYSFDKMEKIAGSFVIIPLTETWPAILQRLFEPASHVVKPFSPFYHSYDQ</sequence>
<dbReference type="InterPro" id="IPR050347">
    <property type="entry name" value="Bact_Beta-galactosidase"/>
</dbReference>
<dbReference type="InterPro" id="IPR006103">
    <property type="entry name" value="Glyco_hydro_2_cat"/>
</dbReference>
<comment type="subunit">
    <text evidence="4">Monomer.</text>
</comment>
<evidence type="ECO:0000256" key="4">
    <source>
        <dbReference type="ARBA" id="ARBA00011245"/>
    </source>
</evidence>
<dbReference type="PROSITE" id="PS00608">
    <property type="entry name" value="GLYCOSYL_HYDROL_F2_2"/>
    <property type="match status" value="1"/>
</dbReference>
<dbReference type="GO" id="GO:0004565">
    <property type="term" value="F:beta-galactosidase activity"/>
    <property type="evidence" value="ECO:0007669"/>
    <property type="project" value="UniProtKB-EC"/>
</dbReference>
<dbReference type="InterPro" id="IPR006104">
    <property type="entry name" value="Glyco_hydro_2_N"/>
</dbReference>
<dbReference type="Pfam" id="PF16353">
    <property type="entry name" value="LacZ_4"/>
    <property type="match status" value="1"/>
</dbReference>
<dbReference type="SUPFAM" id="SSF49303">
    <property type="entry name" value="beta-Galactosidase/glucuronidase domain"/>
    <property type="match status" value="2"/>
</dbReference>
<dbReference type="OrthoDB" id="9801077at2"/>
<dbReference type="Pfam" id="PF02836">
    <property type="entry name" value="Glyco_hydro_2_C"/>
    <property type="match status" value="1"/>
</dbReference>
<dbReference type="Gene3D" id="2.60.120.260">
    <property type="entry name" value="Galactose-binding domain-like"/>
    <property type="match status" value="1"/>
</dbReference>
<evidence type="ECO:0000256" key="5">
    <source>
        <dbReference type="ARBA" id="ARBA00012756"/>
    </source>
</evidence>
<evidence type="ECO:0000256" key="2">
    <source>
        <dbReference type="ARBA" id="ARBA00001913"/>
    </source>
</evidence>
<dbReference type="InterPro" id="IPR014718">
    <property type="entry name" value="GH-type_carb-bd"/>
</dbReference>
<accession>A0A161LDZ9</accession>